<keyword evidence="3 8" id="KW-0812">Transmembrane</keyword>
<evidence type="ECO:0000256" key="2">
    <source>
        <dbReference type="ARBA" id="ARBA00022475"/>
    </source>
</evidence>
<sequence>MIMWKSSASQLAVPQNLFTKNPFEVAKIVYCISVTVGSFTWRRLNDSKQYVQTRAQVIVTVAYLMVYLCSLYFQRDLTTIYTHGLRCSSLLTLLSRLNILIGSILTISVYLNSLTRVKLLLKSFIRIDFIDQTLQQYGLQEKILDKYRKMRMLTSFTISSYCALIVISAVFAFRSFHFGLVLNIVLNRFIAVTVYHQFYVWIESIGNRFEVVNYFIATKGQKIHDEEQFIAELSTAFSLRCQLKKITNSVNSYYTLQLLLFISLSFAYSVGYGYLTLYFAIGPSAKIIIVKNFYLYLTHICYFLAMLCMVIKSITRMCSAANEFGRIILELKIKPKRKRLRTVIISTSLKLVNDKIEIYACKLIKMDFSLLSSMFVALATYCIVMLQFELNEIKVFSAITFTNSTS</sequence>
<keyword evidence="4 8" id="KW-1133">Transmembrane helix</keyword>
<feature type="transmembrane region" description="Helical" evidence="8">
    <location>
        <begin position="180"/>
        <end position="202"/>
    </location>
</feature>
<evidence type="ECO:0000256" key="1">
    <source>
        <dbReference type="ARBA" id="ARBA00004651"/>
    </source>
</evidence>
<keyword evidence="5 8" id="KW-0472">Membrane</keyword>
<evidence type="ECO:0000256" key="3">
    <source>
        <dbReference type="ARBA" id="ARBA00022692"/>
    </source>
</evidence>
<dbReference type="GO" id="GO:0043025">
    <property type="term" value="C:neuronal cell body"/>
    <property type="evidence" value="ECO:0007669"/>
    <property type="project" value="TreeGrafter"/>
</dbReference>
<evidence type="ECO:0000313" key="9">
    <source>
        <dbReference type="EMBL" id="JAV70428.1"/>
    </source>
</evidence>
<organism evidence="9">
    <name type="scientific">Photinus pyralis</name>
    <name type="common">Common eastern firefly</name>
    <name type="synonym">Lampyris pyralis</name>
    <dbReference type="NCBI Taxonomy" id="7054"/>
    <lineage>
        <taxon>Eukaryota</taxon>
        <taxon>Metazoa</taxon>
        <taxon>Ecdysozoa</taxon>
        <taxon>Arthropoda</taxon>
        <taxon>Hexapoda</taxon>
        <taxon>Insecta</taxon>
        <taxon>Pterygota</taxon>
        <taxon>Neoptera</taxon>
        <taxon>Endopterygota</taxon>
        <taxon>Coleoptera</taxon>
        <taxon>Polyphaga</taxon>
        <taxon>Elateriformia</taxon>
        <taxon>Elateroidea</taxon>
        <taxon>Lampyridae</taxon>
        <taxon>Lampyrinae</taxon>
        <taxon>Photinus</taxon>
    </lineage>
</organism>
<dbReference type="GO" id="GO:0008049">
    <property type="term" value="P:male courtship behavior"/>
    <property type="evidence" value="ECO:0007669"/>
    <property type="project" value="TreeGrafter"/>
</dbReference>
<feature type="transmembrane region" description="Helical" evidence="8">
    <location>
        <begin position="258"/>
        <end position="281"/>
    </location>
</feature>
<feature type="transmembrane region" description="Helical" evidence="8">
    <location>
        <begin position="368"/>
        <end position="388"/>
    </location>
</feature>
<evidence type="ECO:0000256" key="5">
    <source>
        <dbReference type="ARBA" id="ARBA00023136"/>
    </source>
</evidence>
<dbReference type="EMBL" id="GEZM01061499">
    <property type="protein sequence ID" value="JAV70428.1"/>
    <property type="molecule type" value="Transcribed_RNA"/>
</dbReference>
<feature type="transmembrane region" description="Helical" evidence="8">
    <location>
        <begin position="53"/>
        <end position="73"/>
    </location>
</feature>
<name>A0A1Y1LC05_PHOPY</name>
<evidence type="ECO:0000256" key="7">
    <source>
        <dbReference type="ARBA" id="ARBA00023224"/>
    </source>
</evidence>
<dbReference type="GO" id="GO:0050909">
    <property type="term" value="P:sensory perception of taste"/>
    <property type="evidence" value="ECO:0007669"/>
    <property type="project" value="InterPro"/>
</dbReference>
<evidence type="ECO:0000256" key="4">
    <source>
        <dbReference type="ARBA" id="ARBA00022989"/>
    </source>
</evidence>
<accession>A0A1Y1LC05</accession>
<keyword evidence="6 8" id="KW-0675">Receptor</keyword>
<dbReference type="PANTHER" id="PTHR21143:SF133">
    <property type="entry name" value="GUSTATORY AND PHEROMONE RECEPTOR 32A-RELATED"/>
    <property type="match status" value="1"/>
</dbReference>
<dbReference type="GO" id="GO:0007165">
    <property type="term" value="P:signal transduction"/>
    <property type="evidence" value="ECO:0007669"/>
    <property type="project" value="UniProtKB-KW"/>
</dbReference>
<feature type="transmembrane region" description="Helical" evidence="8">
    <location>
        <begin position="93"/>
        <end position="112"/>
    </location>
</feature>
<dbReference type="Pfam" id="PF08395">
    <property type="entry name" value="7tm_7"/>
    <property type="match status" value="1"/>
</dbReference>
<comment type="function">
    <text evidence="8">Gustatory receptor which mediates acceptance or avoidance behavior, depending on its substrates.</text>
</comment>
<dbReference type="GO" id="GO:0030425">
    <property type="term" value="C:dendrite"/>
    <property type="evidence" value="ECO:0007669"/>
    <property type="project" value="TreeGrafter"/>
</dbReference>
<feature type="transmembrane region" description="Helical" evidence="8">
    <location>
        <begin position="152"/>
        <end position="174"/>
    </location>
</feature>
<proteinExistence type="inferred from homology"/>
<evidence type="ECO:0000256" key="8">
    <source>
        <dbReference type="RuleBase" id="RU363108"/>
    </source>
</evidence>
<comment type="similarity">
    <text evidence="8">Belongs to the insect chemoreceptor superfamily. Gustatory receptor (GR) family.</text>
</comment>
<comment type="subcellular location">
    <subcellularLocation>
        <location evidence="1 8">Cell membrane</location>
        <topology evidence="1 8">Multi-pass membrane protein</topology>
    </subcellularLocation>
</comment>
<reference evidence="9" key="1">
    <citation type="journal article" date="2016" name="Sci. Rep.">
        <title>Molecular characterization of firefly nuptial gifts: a multi-omics approach sheds light on postcopulatory sexual selection.</title>
        <authorList>
            <person name="Al-Wathiqui N."/>
            <person name="Fallon T.R."/>
            <person name="South A."/>
            <person name="Weng J.K."/>
            <person name="Lewis S.M."/>
        </authorList>
    </citation>
    <scope>NUCLEOTIDE SEQUENCE</scope>
</reference>
<dbReference type="GO" id="GO:0005886">
    <property type="term" value="C:plasma membrane"/>
    <property type="evidence" value="ECO:0007669"/>
    <property type="project" value="UniProtKB-SubCell"/>
</dbReference>
<evidence type="ECO:0000256" key="6">
    <source>
        <dbReference type="ARBA" id="ARBA00023170"/>
    </source>
</evidence>
<keyword evidence="7 8" id="KW-0807">Transducer</keyword>
<protein>
    <recommendedName>
        <fullName evidence="8">Gustatory receptor</fullName>
    </recommendedName>
</protein>
<dbReference type="GO" id="GO:0030424">
    <property type="term" value="C:axon"/>
    <property type="evidence" value="ECO:0007669"/>
    <property type="project" value="TreeGrafter"/>
</dbReference>
<feature type="transmembrane region" description="Helical" evidence="8">
    <location>
        <begin position="293"/>
        <end position="311"/>
    </location>
</feature>
<keyword evidence="2 8" id="KW-1003">Cell membrane</keyword>
<dbReference type="AlphaFoldDB" id="A0A1Y1LC05"/>
<dbReference type="GO" id="GO:0007635">
    <property type="term" value="P:chemosensory behavior"/>
    <property type="evidence" value="ECO:0007669"/>
    <property type="project" value="TreeGrafter"/>
</dbReference>
<dbReference type="PANTHER" id="PTHR21143">
    <property type="entry name" value="INVERTEBRATE GUSTATORY RECEPTOR"/>
    <property type="match status" value="1"/>
</dbReference>
<dbReference type="InterPro" id="IPR013604">
    <property type="entry name" value="7TM_chemorcpt"/>
</dbReference>